<dbReference type="Pfam" id="PF00175">
    <property type="entry name" value="NAD_binding_1"/>
    <property type="match status" value="1"/>
</dbReference>
<dbReference type="PRINTS" id="PR00371">
    <property type="entry name" value="FPNCR"/>
</dbReference>
<dbReference type="PROSITE" id="PS51384">
    <property type="entry name" value="FAD_FR"/>
    <property type="match status" value="1"/>
</dbReference>
<proteinExistence type="predicted"/>
<evidence type="ECO:0000313" key="3">
    <source>
        <dbReference type="Proteomes" id="UP000197679"/>
    </source>
</evidence>
<dbReference type="Gene3D" id="3.40.50.80">
    <property type="entry name" value="Nucleotide-binding domain of ferredoxin-NADP reductase (FNR) module"/>
    <property type="match status" value="1"/>
</dbReference>
<dbReference type="InterPro" id="IPR050415">
    <property type="entry name" value="MRET"/>
</dbReference>
<sequence>MKQYKIERKTYELVENFSGTPEVQIIRLKPVDGEPMMFDAGMFVMIYGTDSEGKQYIGRAFSIASDPHSEIMEFFIVKEHGGHRSHFLDSKIGDKFTISGPSGQFRFIPEEDKKVLFIAGGTGFAPFLSMMRDIKKNNYDTDAILVYSVKYPSEIILKDELYSLSEELKIKKFITVTRPAEGDNWDGEKGHIDSNRIKSYAPDVTERTVYICGPLNFVKAMKESLAELNVDPKKVKADVWG</sequence>
<dbReference type="PANTHER" id="PTHR47354:SF5">
    <property type="entry name" value="PROTEIN RFBI"/>
    <property type="match status" value="1"/>
</dbReference>
<dbReference type="Pfam" id="PF00970">
    <property type="entry name" value="FAD_binding_6"/>
    <property type="match status" value="1"/>
</dbReference>
<organism evidence="2 3">
    <name type="scientific">Candidatus Mancarchaeum acidiphilum</name>
    <dbReference type="NCBI Taxonomy" id="1920749"/>
    <lineage>
        <taxon>Archaea</taxon>
        <taxon>Candidatus Micrarchaeota</taxon>
        <taxon>Candidatus Mancarchaeum</taxon>
    </lineage>
</organism>
<evidence type="ECO:0000259" key="1">
    <source>
        <dbReference type="PROSITE" id="PS51384"/>
    </source>
</evidence>
<dbReference type="Proteomes" id="UP000197679">
    <property type="component" value="Chromosome"/>
</dbReference>
<dbReference type="InterPro" id="IPR039261">
    <property type="entry name" value="FNR_nucleotide-bd"/>
</dbReference>
<accession>A0A218NNC4</accession>
<dbReference type="SUPFAM" id="SSF52343">
    <property type="entry name" value="Ferredoxin reductase-like, C-terminal NADP-linked domain"/>
    <property type="match status" value="1"/>
</dbReference>
<dbReference type="InterPro" id="IPR001709">
    <property type="entry name" value="Flavoprot_Pyr_Nucl_cyt_Rdtase"/>
</dbReference>
<dbReference type="InterPro" id="IPR001433">
    <property type="entry name" value="OxRdtase_FAD/NAD-bd"/>
</dbReference>
<reference evidence="2 3" key="1">
    <citation type="journal article" date="2017" name="Nat. Commun.">
        <title>'ARMAN' archaea depend on association with euryarchaeal host in culture and in situ.</title>
        <authorList>
            <person name="Golyshina O."/>
            <person name="Toshchakov S."/>
            <person name="Makarova K."/>
            <person name="Gavrilov S."/>
            <person name="Korzhenkov A."/>
            <person name="La Cono V."/>
            <person name="Arcadi E."/>
            <person name="Nechitaylo T."/>
            <person name="Ferrer M."/>
            <person name="Kublanov I."/>
            <person name="Wolf Y."/>
            <person name="Yakimov M."/>
            <person name="Golyshin P."/>
            <person name="Slesarev A."/>
            <person name="Kozyavkin S."/>
        </authorList>
    </citation>
    <scope>NUCLEOTIDE SEQUENCE [LARGE SCALE GENOMIC DNA]</scope>
    <source>
        <strain evidence="2 3">Mia14</strain>
    </source>
</reference>
<dbReference type="InterPro" id="IPR008333">
    <property type="entry name" value="Cbr1-like_FAD-bd_dom"/>
</dbReference>
<dbReference type="PRINTS" id="PR00410">
    <property type="entry name" value="PHEHYDRXLASE"/>
</dbReference>
<dbReference type="SUPFAM" id="SSF63380">
    <property type="entry name" value="Riboflavin synthase domain-like"/>
    <property type="match status" value="1"/>
</dbReference>
<dbReference type="OrthoDB" id="35401at2157"/>
<name>A0A218NNC4_9ARCH</name>
<dbReference type="GO" id="GO:0016491">
    <property type="term" value="F:oxidoreductase activity"/>
    <property type="evidence" value="ECO:0007669"/>
    <property type="project" value="InterPro"/>
</dbReference>
<dbReference type="InterPro" id="IPR017938">
    <property type="entry name" value="Riboflavin_synthase-like_b-brl"/>
</dbReference>
<evidence type="ECO:0000313" key="2">
    <source>
        <dbReference type="EMBL" id="ASI13976.1"/>
    </source>
</evidence>
<dbReference type="InterPro" id="IPR017927">
    <property type="entry name" value="FAD-bd_FR_type"/>
</dbReference>
<keyword evidence="3" id="KW-1185">Reference proteome</keyword>
<dbReference type="RefSeq" id="WP_088820240.1">
    <property type="nucleotide sequence ID" value="NZ_CP019964.1"/>
</dbReference>
<dbReference type="KEGG" id="marh:Mia14_0673"/>
<dbReference type="GeneID" id="33314226"/>
<dbReference type="AlphaFoldDB" id="A0A218NNC4"/>
<dbReference type="Gene3D" id="2.40.30.10">
    <property type="entry name" value="Translation factors"/>
    <property type="match status" value="1"/>
</dbReference>
<dbReference type="PANTHER" id="PTHR47354">
    <property type="entry name" value="NADH OXIDOREDUCTASE HCR"/>
    <property type="match status" value="1"/>
</dbReference>
<dbReference type="EMBL" id="CP019964">
    <property type="protein sequence ID" value="ASI13976.1"/>
    <property type="molecule type" value="Genomic_DNA"/>
</dbReference>
<gene>
    <name evidence="2" type="ORF">Mia14_0673</name>
</gene>
<protein>
    <submittedName>
        <fullName evidence="2">Ferredoxin-NADP reductase</fullName>
    </submittedName>
</protein>
<feature type="domain" description="FAD-binding FR-type" evidence="1">
    <location>
        <begin position="1"/>
        <end position="108"/>
    </location>
</feature>